<dbReference type="EMBL" id="LVZM01016573">
    <property type="protein sequence ID" value="OUC42799.1"/>
    <property type="molecule type" value="Genomic_DNA"/>
</dbReference>
<dbReference type="AlphaFoldDB" id="A0A1Y3EGU9"/>
<gene>
    <name evidence="1" type="ORF">D917_10224</name>
</gene>
<reference evidence="1 2" key="1">
    <citation type="submission" date="2015-04" db="EMBL/GenBank/DDBJ databases">
        <title>Draft genome of the roundworm Trichinella nativa.</title>
        <authorList>
            <person name="Mitreva M."/>
        </authorList>
    </citation>
    <scope>NUCLEOTIDE SEQUENCE [LARGE SCALE GENOMIC DNA]</scope>
    <source>
        <strain evidence="1 2">ISS45</strain>
    </source>
</reference>
<protein>
    <submittedName>
        <fullName evidence="1">Uncharacterized protein</fullName>
    </submittedName>
</protein>
<sequence>YICHISNIILFTMTDTEDNKSGQNNSPVYVVEEILNKPRLTAHGNQRRTCIVLNLLKRLRKA</sequence>
<proteinExistence type="predicted"/>
<evidence type="ECO:0000313" key="1">
    <source>
        <dbReference type="EMBL" id="OUC42799.1"/>
    </source>
</evidence>
<feature type="non-terminal residue" evidence="1">
    <location>
        <position position="1"/>
    </location>
</feature>
<name>A0A1Y3EGU9_9BILA</name>
<dbReference type="Proteomes" id="UP000243006">
    <property type="component" value="Unassembled WGS sequence"/>
</dbReference>
<comment type="caution">
    <text evidence="1">The sequence shown here is derived from an EMBL/GenBank/DDBJ whole genome shotgun (WGS) entry which is preliminary data.</text>
</comment>
<evidence type="ECO:0000313" key="2">
    <source>
        <dbReference type="Proteomes" id="UP000243006"/>
    </source>
</evidence>
<accession>A0A1Y3EGU9</accession>
<organism evidence="1 2">
    <name type="scientific">Trichinella nativa</name>
    <dbReference type="NCBI Taxonomy" id="6335"/>
    <lineage>
        <taxon>Eukaryota</taxon>
        <taxon>Metazoa</taxon>
        <taxon>Ecdysozoa</taxon>
        <taxon>Nematoda</taxon>
        <taxon>Enoplea</taxon>
        <taxon>Dorylaimia</taxon>
        <taxon>Trichinellida</taxon>
        <taxon>Trichinellidae</taxon>
        <taxon>Trichinella</taxon>
    </lineage>
</organism>